<feature type="zinc finger region" description="dksA C4-type" evidence="4">
    <location>
        <begin position="87"/>
        <end position="111"/>
    </location>
</feature>
<dbReference type="OrthoDB" id="6064855at2"/>
<dbReference type="PANTHER" id="PTHR33823">
    <property type="entry name" value="RNA POLYMERASE-BINDING TRANSCRIPTION FACTOR DKSA-RELATED"/>
    <property type="match status" value="1"/>
</dbReference>
<keyword evidence="2" id="KW-0863">Zinc-finger</keyword>
<dbReference type="GO" id="GO:0008270">
    <property type="term" value="F:zinc ion binding"/>
    <property type="evidence" value="ECO:0007669"/>
    <property type="project" value="UniProtKB-KW"/>
</dbReference>
<feature type="domain" description="Zinc finger DksA/TraR C4-type" evidence="5">
    <location>
        <begin position="82"/>
        <end position="116"/>
    </location>
</feature>
<proteinExistence type="predicted"/>
<protein>
    <submittedName>
        <fullName evidence="6">Transcriptional regulator, TraR/DksA family</fullName>
    </submittedName>
</protein>
<dbReference type="RefSeq" id="WP_093428465.1">
    <property type="nucleotide sequence ID" value="NZ_FOMJ01000006.1"/>
</dbReference>
<dbReference type="SUPFAM" id="SSF57716">
    <property type="entry name" value="Glucocorticoid receptor-like (DNA-binding domain)"/>
    <property type="match status" value="1"/>
</dbReference>
<dbReference type="Gene3D" id="1.20.120.910">
    <property type="entry name" value="DksA, coiled-coil domain"/>
    <property type="match status" value="1"/>
</dbReference>
<evidence type="ECO:0000313" key="6">
    <source>
        <dbReference type="EMBL" id="SFD55173.1"/>
    </source>
</evidence>
<keyword evidence="1" id="KW-0479">Metal-binding</keyword>
<dbReference type="InterPro" id="IPR000962">
    <property type="entry name" value="Znf_DskA_TraR"/>
</dbReference>
<evidence type="ECO:0000256" key="3">
    <source>
        <dbReference type="ARBA" id="ARBA00022833"/>
    </source>
</evidence>
<dbReference type="PROSITE" id="PS51128">
    <property type="entry name" value="ZF_DKSA_2"/>
    <property type="match status" value="1"/>
</dbReference>
<evidence type="ECO:0000259" key="5">
    <source>
        <dbReference type="Pfam" id="PF01258"/>
    </source>
</evidence>
<keyword evidence="7" id="KW-1185">Reference proteome</keyword>
<keyword evidence="3" id="KW-0862">Zinc</keyword>
<dbReference type="Proteomes" id="UP000198611">
    <property type="component" value="Unassembled WGS sequence"/>
</dbReference>
<dbReference type="AlphaFoldDB" id="A0A1I1TFP2"/>
<evidence type="ECO:0000313" key="7">
    <source>
        <dbReference type="Proteomes" id="UP000198611"/>
    </source>
</evidence>
<evidence type="ECO:0000256" key="4">
    <source>
        <dbReference type="PROSITE-ProRule" id="PRU00510"/>
    </source>
</evidence>
<dbReference type="STRING" id="1123397.SAMN05660831_01829"/>
<organism evidence="6 7">
    <name type="scientific">Thiohalospira halophila DSM 15071</name>
    <dbReference type="NCBI Taxonomy" id="1123397"/>
    <lineage>
        <taxon>Bacteria</taxon>
        <taxon>Pseudomonadati</taxon>
        <taxon>Pseudomonadota</taxon>
        <taxon>Gammaproteobacteria</taxon>
        <taxon>Thiohalospirales</taxon>
        <taxon>Thiohalospiraceae</taxon>
        <taxon>Thiohalospira</taxon>
    </lineage>
</organism>
<evidence type="ECO:0000256" key="2">
    <source>
        <dbReference type="ARBA" id="ARBA00022771"/>
    </source>
</evidence>
<reference evidence="6 7" key="1">
    <citation type="submission" date="2016-10" db="EMBL/GenBank/DDBJ databases">
        <authorList>
            <person name="de Groot N.N."/>
        </authorList>
    </citation>
    <scope>NUCLEOTIDE SEQUENCE [LARGE SCALE GENOMIC DNA]</scope>
    <source>
        <strain evidence="6 7">HL3</strain>
    </source>
</reference>
<dbReference type="PANTHER" id="PTHR33823:SF4">
    <property type="entry name" value="GENERAL STRESS PROTEIN 16O"/>
    <property type="match status" value="1"/>
</dbReference>
<accession>A0A1I1TFP2</accession>
<sequence>MGEQGVDVEARRADLERERAELVADQAERRDAEATVELDQQRQGRLSRMDALQGQAMAKASAERAQQRLRLIDAALVRIEEGEYGLCRECDEPIAPARLAADPAAALCIDCAARREA</sequence>
<name>A0A1I1TFP2_9GAMM</name>
<evidence type="ECO:0000256" key="1">
    <source>
        <dbReference type="ARBA" id="ARBA00022723"/>
    </source>
</evidence>
<dbReference type="EMBL" id="FOMJ01000006">
    <property type="protein sequence ID" value="SFD55173.1"/>
    <property type="molecule type" value="Genomic_DNA"/>
</dbReference>
<dbReference type="Pfam" id="PF01258">
    <property type="entry name" value="zf-dskA_traR"/>
    <property type="match status" value="1"/>
</dbReference>
<gene>
    <name evidence="6" type="ORF">SAMN05660831_01829</name>
</gene>